<dbReference type="Proteomes" id="UP000644147">
    <property type="component" value="Unassembled WGS sequence"/>
</dbReference>
<sequence>MGLTEIKIQEHLDPKWEDCFEAMTIRYAENMTIVQVKLKDQAHLHGILNLIRDLNLKLISVNTLETD</sequence>
<name>A0ABS1C060_9BACT</name>
<organism evidence="1 2">
    <name type="scientific">Adhaeribacter terrigena</name>
    <dbReference type="NCBI Taxonomy" id="2793070"/>
    <lineage>
        <taxon>Bacteria</taxon>
        <taxon>Pseudomonadati</taxon>
        <taxon>Bacteroidota</taxon>
        <taxon>Cytophagia</taxon>
        <taxon>Cytophagales</taxon>
        <taxon>Hymenobacteraceae</taxon>
        <taxon>Adhaeribacter</taxon>
    </lineage>
</organism>
<dbReference type="RefSeq" id="WP_200505564.1">
    <property type="nucleotide sequence ID" value="NZ_JAEHFX010000003.1"/>
</dbReference>
<dbReference type="EMBL" id="JAEHFX010000003">
    <property type="protein sequence ID" value="MBK0402805.1"/>
    <property type="molecule type" value="Genomic_DNA"/>
</dbReference>
<protein>
    <submittedName>
        <fullName evidence="1">Uncharacterized protein</fullName>
    </submittedName>
</protein>
<gene>
    <name evidence="1" type="ORF">I5M27_07390</name>
</gene>
<keyword evidence="2" id="KW-1185">Reference proteome</keyword>
<evidence type="ECO:0000313" key="1">
    <source>
        <dbReference type="EMBL" id="MBK0402805.1"/>
    </source>
</evidence>
<reference evidence="1 2" key="1">
    <citation type="submission" date="2020-12" db="EMBL/GenBank/DDBJ databases">
        <title>Bacterial novel species Adhaeribacter sp. BT258 isolated from soil.</title>
        <authorList>
            <person name="Jung H.-Y."/>
        </authorList>
    </citation>
    <scope>NUCLEOTIDE SEQUENCE [LARGE SCALE GENOMIC DNA]</scope>
    <source>
        <strain evidence="1 2">BT258</strain>
    </source>
</reference>
<comment type="caution">
    <text evidence="1">The sequence shown here is derived from an EMBL/GenBank/DDBJ whole genome shotgun (WGS) entry which is preliminary data.</text>
</comment>
<accession>A0ABS1C060</accession>
<proteinExistence type="predicted"/>
<evidence type="ECO:0000313" key="2">
    <source>
        <dbReference type="Proteomes" id="UP000644147"/>
    </source>
</evidence>